<accession>A0A2S8SWA9</accession>
<sequence length="239" mass="24893">MIKVGVILSGCGLLDGSEISEAVLTFLALDRAGASAVALAPDVDASDVIDHYTGNEMRGQGGGQTRNVLAESARIVRGKITSLHEVSAHDIDALIVVGGYGAVKNLCTFARDGVGASINPQVQRLISEVVALGKPLGSMCIASVVVALALRSRENGSAPILTIGDDLQTLTALESWGARHQTTNAEQICIDEGNRIVSTPAFMLATGPAQAEIGINKLVEHILSMAAQTSQELRDNVNL</sequence>
<keyword evidence="2" id="KW-1185">Reference proteome</keyword>
<reference evidence="1 2" key="1">
    <citation type="journal article" date="2018" name="Syst. Appl. Microbiol.">
        <title>Abditibacterium utsteinense sp. nov., the first cultivated member of candidate phylum FBP, isolated from ice-free Antarctic soil samples.</title>
        <authorList>
            <person name="Tahon G."/>
            <person name="Tytgat B."/>
            <person name="Lebbe L."/>
            <person name="Carlier A."/>
            <person name="Willems A."/>
        </authorList>
    </citation>
    <scope>NUCLEOTIDE SEQUENCE [LARGE SCALE GENOMIC DNA]</scope>
    <source>
        <strain evidence="1 2">LMG 29911</strain>
    </source>
</reference>
<dbReference type="RefSeq" id="WP_105482390.1">
    <property type="nucleotide sequence ID" value="NZ_NIGF01000002.1"/>
</dbReference>
<dbReference type="PANTHER" id="PTHR10224">
    <property type="entry name" value="ES1 PROTEIN HOMOLOG, MITOCHONDRIAL"/>
    <property type="match status" value="1"/>
</dbReference>
<organism evidence="1 2">
    <name type="scientific">Abditibacterium utsteinense</name>
    <dbReference type="NCBI Taxonomy" id="1960156"/>
    <lineage>
        <taxon>Bacteria</taxon>
        <taxon>Pseudomonadati</taxon>
        <taxon>Abditibacteriota</taxon>
        <taxon>Abditibacteriia</taxon>
        <taxon>Abditibacteriales</taxon>
        <taxon>Abditibacteriaceae</taxon>
        <taxon>Abditibacterium</taxon>
    </lineage>
</organism>
<dbReference type="Gene3D" id="3.40.50.880">
    <property type="match status" value="1"/>
</dbReference>
<dbReference type="InterPro" id="IPR029062">
    <property type="entry name" value="Class_I_gatase-like"/>
</dbReference>
<evidence type="ECO:0000313" key="1">
    <source>
        <dbReference type="EMBL" id="PQV65082.1"/>
    </source>
</evidence>
<dbReference type="Proteomes" id="UP000237684">
    <property type="component" value="Unassembled WGS sequence"/>
</dbReference>
<dbReference type="OrthoDB" id="9792284at2"/>
<comment type="caution">
    <text evidence="1">The sequence shown here is derived from an EMBL/GenBank/DDBJ whole genome shotgun (WGS) entry which is preliminary data.</text>
</comment>
<dbReference type="PANTHER" id="PTHR10224:SF12">
    <property type="entry name" value="GLYOXALASE ELBB"/>
    <property type="match status" value="1"/>
</dbReference>
<dbReference type="InParanoid" id="A0A2S8SWA9"/>
<dbReference type="NCBIfam" id="NF008747">
    <property type="entry name" value="PRK11780.1"/>
    <property type="match status" value="1"/>
</dbReference>
<dbReference type="AlphaFoldDB" id="A0A2S8SWA9"/>
<dbReference type="SUPFAM" id="SSF52317">
    <property type="entry name" value="Class I glutamine amidotransferase-like"/>
    <property type="match status" value="1"/>
</dbReference>
<protein>
    <submittedName>
        <fullName evidence="1">Enhancing lycopene biosynthesis protein 2</fullName>
    </submittedName>
</protein>
<dbReference type="EMBL" id="NIGF01000002">
    <property type="protein sequence ID" value="PQV65082.1"/>
    <property type="molecule type" value="Genomic_DNA"/>
</dbReference>
<gene>
    <name evidence="1" type="ORF">B1R32_10289</name>
</gene>
<evidence type="ECO:0000313" key="2">
    <source>
        <dbReference type="Proteomes" id="UP000237684"/>
    </source>
</evidence>
<proteinExistence type="predicted"/>
<name>A0A2S8SWA9_9BACT</name>